<evidence type="ECO:0000313" key="3">
    <source>
        <dbReference type="Proteomes" id="UP000636479"/>
    </source>
</evidence>
<gene>
    <name evidence="2" type="ORF">MIND_01004100</name>
</gene>
<protein>
    <recommendedName>
        <fullName evidence="4">DUF4211 domain-containing protein</fullName>
    </recommendedName>
</protein>
<accession>A0A8H6S9M0</accession>
<dbReference type="EMBL" id="JACAZF010000009">
    <property type="protein sequence ID" value="KAF7294671.1"/>
    <property type="molecule type" value="Genomic_DNA"/>
</dbReference>
<organism evidence="2 3">
    <name type="scientific">Mycena indigotica</name>
    <dbReference type="NCBI Taxonomy" id="2126181"/>
    <lineage>
        <taxon>Eukaryota</taxon>
        <taxon>Fungi</taxon>
        <taxon>Dikarya</taxon>
        <taxon>Basidiomycota</taxon>
        <taxon>Agaricomycotina</taxon>
        <taxon>Agaricomycetes</taxon>
        <taxon>Agaricomycetidae</taxon>
        <taxon>Agaricales</taxon>
        <taxon>Marasmiineae</taxon>
        <taxon>Mycenaceae</taxon>
        <taxon>Mycena</taxon>
    </lineage>
</organism>
<dbReference type="OrthoDB" id="3068049at2759"/>
<feature type="compositionally biased region" description="Polar residues" evidence="1">
    <location>
        <begin position="80"/>
        <end position="91"/>
    </location>
</feature>
<feature type="compositionally biased region" description="Polar residues" evidence="1">
    <location>
        <begin position="201"/>
        <end position="211"/>
    </location>
</feature>
<reference evidence="2" key="1">
    <citation type="submission" date="2020-05" db="EMBL/GenBank/DDBJ databases">
        <title>Mycena genomes resolve the evolution of fungal bioluminescence.</title>
        <authorList>
            <person name="Tsai I.J."/>
        </authorList>
    </citation>
    <scope>NUCLEOTIDE SEQUENCE</scope>
    <source>
        <strain evidence="2">171206Taipei</strain>
    </source>
</reference>
<comment type="caution">
    <text evidence="2">The sequence shown here is derived from an EMBL/GenBank/DDBJ whole genome shotgun (WGS) entry which is preliminary data.</text>
</comment>
<feature type="compositionally biased region" description="Basic residues" evidence="1">
    <location>
        <begin position="46"/>
        <end position="55"/>
    </location>
</feature>
<dbReference type="AlphaFoldDB" id="A0A8H6S9M0"/>
<proteinExistence type="predicted"/>
<feature type="compositionally biased region" description="Polar residues" evidence="1">
    <location>
        <begin position="1"/>
        <end position="12"/>
    </location>
</feature>
<sequence length="550" mass="61807">MPKIISKQNVRPSFSEADEFLPDRAGNQGLTEETSNADSSDDSPSKRTRKPASKRLRVESSSPESRKPQMKRRRIGVTTPGKSESVPSTAQAPPHPPIIDQSLQQHKRHLILPLSHETRGRLQTTPCLNPRPKDREKPEGSQPKRRRTGTAPDPSELFKGSTESEQDDEAGASQQSLAEEDEGHADHEHRISQQEVDDLRLSNSPSTSSKTTRQDRKQKNIDTYTQQRRRKQAGLRLELPEPEEGNLEQHSQDSNLADDEGTQENGGSESAIGDNFIAPDSDADSNDNSESFVVDDVQYPGGTESTDDQEDDRLGPNLGLAMRQFVQGIVKLAFIPDILVTNPAALKDYLDAKHLLESRIETFLPIFGGATWIAPFKYTLDRRGQLNGPTATSVQNSLEERKCDACYSAGTHSCRTSRMSIVSTAKGFYDPETFMDVQETSQQYGTGTAADLKKRTEAQKMLYPPCFPLVIGERCASQASQYHYVRHRLYHIAQRIRHEVEHLREQYSEYNEERMLETLDEDQLAHKLWGNLQDDLAHSSWEGFRLKGNT</sequence>
<dbReference type="Proteomes" id="UP000636479">
    <property type="component" value="Unassembled WGS sequence"/>
</dbReference>
<dbReference type="RefSeq" id="XP_037216034.1">
    <property type="nucleotide sequence ID" value="XM_037366640.1"/>
</dbReference>
<feature type="compositionally biased region" description="Polar residues" evidence="1">
    <location>
        <begin position="28"/>
        <end position="38"/>
    </location>
</feature>
<feature type="region of interest" description="Disordered" evidence="1">
    <location>
        <begin position="1"/>
        <end position="315"/>
    </location>
</feature>
<evidence type="ECO:0008006" key="4">
    <source>
        <dbReference type="Google" id="ProtNLM"/>
    </source>
</evidence>
<evidence type="ECO:0000256" key="1">
    <source>
        <dbReference type="SAM" id="MobiDB-lite"/>
    </source>
</evidence>
<feature type="compositionally biased region" description="Basic and acidic residues" evidence="1">
    <location>
        <begin position="184"/>
        <end position="200"/>
    </location>
</feature>
<name>A0A8H6S9M0_9AGAR</name>
<keyword evidence="3" id="KW-1185">Reference proteome</keyword>
<evidence type="ECO:0000313" key="2">
    <source>
        <dbReference type="EMBL" id="KAF7294671.1"/>
    </source>
</evidence>
<dbReference type="GeneID" id="59349156"/>